<reference evidence="7" key="1">
    <citation type="journal article" date="2014" name="Int. J. Syst. Evol. Microbiol.">
        <title>Complete genome sequence of Corynebacterium casei LMG S-19264T (=DSM 44701T), isolated from a smear-ripened cheese.</title>
        <authorList>
            <consortium name="US DOE Joint Genome Institute (JGI-PGF)"/>
            <person name="Walter F."/>
            <person name="Albersmeier A."/>
            <person name="Kalinowski J."/>
            <person name="Ruckert C."/>
        </authorList>
    </citation>
    <scope>NUCLEOTIDE SEQUENCE</scope>
    <source>
        <strain evidence="7">CGMCC 1.15448</strain>
    </source>
</reference>
<accession>A0A8J2UAN4</accession>
<protein>
    <submittedName>
        <fullName evidence="7">Gluconate kinase</fullName>
    </submittedName>
</protein>
<dbReference type="AlphaFoldDB" id="A0A8J2UAN4"/>
<dbReference type="InterPro" id="IPR018484">
    <property type="entry name" value="FGGY_N"/>
</dbReference>
<dbReference type="InterPro" id="IPR050406">
    <property type="entry name" value="FGGY_Carb_Kinase"/>
</dbReference>
<evidence type="ECO:0000256" key="3">
    <source>
        <dbReference type="ARBA" id="ARBA00022777"/>
    </source>
</evidence>
<dbReference type="InterPro" id="IPR043129">
    <property type="entry name" value="ATPase_NBD"/>
</dbReference>
<evidence type="ECO:0000256" key="2">
    <source>
        <dbReference type="ARBA" id="ARBA00022679"/>
    </source>
</evidence>
<feature type="domain" description="Carbohydrate kinase FGGY C-terminal" evidence="6">
    <location>
        <begin position="254"/>
        <end position="444"/>
    </location>
</feature>
<organism evidence="7 8">
    <name type="scientific">Puia dinghuensis</name>
    <dbReference type="NCBI Taxonomy" id="1792502"/>
    <lineage>
        <taxon>Bacteria</taxon>
        <taxon>Pseudomonadati</taxon>
        <taxon>Bacteroidota</taxon>
        <taxon>Chitinophagia</taxon>
        <taxon>Chitinophagales</taxon>
        <taxon>Chitinophagaceae</taxon>
        <taxon>Puia</taxon>
    </lineage>
</organism>
<sequence>MKSIVIGIDIGTTNTKAVAFASTGEVLASAGASYPVYTDAGGRHELDPDQLLGAVTAVLKEVYGKVGKAVAGISFSCAMHSLIAVDRDGRSLTRAITWADTRSERYARDLKGSEAGSRIYAVTGTPIHAMSPLCKLLWMKAEQPEIFGRAARFISIKEYIWWHLFGEYRVDHSLASATGLFDIRRRVWNAESLELAGIDADRLSEPVAGTYWEAGLCHGWESLGLPADLPFVIGGSDGCLANLGSGAVHPGDTALTIGTSGAIRMTTPEPEPDPQERIFSYILSEDHYVCGGATNNGGNVLQWYARQVLGRNDADASEFGRLVAEAEAIAPGADGLVFLPYLLGERAPVWDANARGVFFGLRSIHGERHFLRAVLEGVSFSLRQIGASLEETIGDVRHIYASGGFTHSTLWLQMIADIFQKKVSVTASADASAIGAAQMGFYALGIIPALGDATGSLVKVVSTYEPDGGRGQVYQKNYAVYTELYRRLKDLM</sequence>
<dbReference type="GO" id="GO:0005975">
    <property type="term" value="P:carbohydrate metabolic process"/>
    <property type="evidence" value="ECO:0007669"/>
    <property type="project" value="InterPro"/>
</dbReference>
<dbReference type="PANTHER" id="PTHR43095:SF2">
    <property type="entry name" value="GLUCONOKINASE"/>
    <property type="match status" value="1"/>
</dbReference>
<dbReference type="InterPro" id="IPR000577">
    <property type="entry name" value="Carb_kinase_FGGY"/>
</dbReference>
<dbReference type="InterPro" id="IPR018485">
    <property type="entry name" value="FGGY_C"/>
</dbReference>
<evidence type="ECO:0000259" key="5">
    <source>
        <dbReference type="Pfam" id="PF00370"/>
    </source>
</evidence>
<dbReference type="PANTHER" id="PTHR43095">
    <property type="entry name" value="SUGAR KINASE"/>
    <property type="match status" value="1"/>
</dbReference>
<dbReference type="GO" id="GO:0016301">
    <property type="term" value="F:kinase activity"/>
    <property type="evidence" value="ECO:0007669"/>
    <property type="project" value="UniProtKB-KW"/>
</dbReference>
<dbReference type="PIRSF" id="PIRSF000538">
    <property type="entry name" value="GlpK"/>
    <property type="match status" value="1"/>
</dbReference>
<evidence type="ECO:0000259" key="6">
    <source>
        <dbReference type="Pfam" id="PF02782"/>
    </source>
</evidence>
<proteinExistence type="inferred from homology"/>
<evidence type="ECO:0000256" key="1">
    <source>
        <dbReference type="ARBA" id="ARBA00009156"/>
    </source>
</evidence>
<dbReference type="Pfam" id="PF02782">
    <property type="entry name" value="FGGY_C"/>
    <property type="match status" value="1"/>
</dbReference>
<name>A0A8J2UAN4_9BACT</name>
<comment type="caution">
    <text evidence="7">The sequence shown here is derived from an EMBL/GenBank/DDBJ whole genome shotgun (WGS) entry which is preliminary data.</text>
</comment>
<comment type="similarity">
    <text evidence="1 4">Belongs to the FGGY kinase family.</text>
</comment>
<evidence type="ECO:0000256" key="4">
    <source>
        <dbReference type="RuleBase" id="RU003733"/>
    </source>
</evidence>
<dbReference type="CDD" id="cd07770">
    <property type="entry name" value="ASKHA_NBD_FGGY_GntK"/>
    <property type="match status" value="1"/>
</dbReference>
<dbReference type="Proteomes" id="UP000607559">
    <property type="component" value="Unassembled WGS sequence"/>
</dbReference>
<keyword evidence="3 4" id="KW-0418">Kinase</keyword>
<dbReference type="Gene3D" id="3.30.420.40">
    <property type="match status" value="2"/>
</dbReference>
<evidence type="ECO:0000313" key="7">
    <source>
        <dbReference type="EMBL" id="GGA90899.1"/>
    </source>
</evidence>
<gene>
    <name evidence="7" type="ORF">GCM10011511_12730</name>
</gene>
<dbReference type="InterPro" id="IPR018483">
    <property type="entry name" value="Carb_kinase_FGGY_CS"/>
</dbReference>
<keyword evidence="2 4" id="KW-0808">Transferase</keyword>
<dbReference type="SUPFAM" id="SSF53067">
    <property type="entry name" value="Actin-like ATPase domain"/>
    <property type="match status" value="2"/>
</dbReference>
<dbReference type="Pfam" id="PF00370">
    <property type="entry name" value="FGGY_N"/>
    <property type="match status" value="1"/>
</dbReference>
<dbReference type="RefSeq" id="WP_188929656.1">
    <property type="nucleotide sequence ID" value="NZ_BMJC01000001.1"/>
</dbReference>
<feature type="domain" description="Carbohydrate kinase FGGY N-terminal" evidence="5">
    <location>
        <begin position="4"/>
        <end position="244"/>
    </location>
</feature>
<evidence type="ECO:0000313" key="8">
    <source>
        <dbReference type="Proteomes" id="UP000607559"/>
    </source>
</evidence>
<dbReference type="GO" id="GO:0016773">
    <property type="term" value="F:phosphotransferase activity, alcohol group as acceptor"/>
    <property type="evidence" value="ECO:0007669"/>
    <property type="project" value="InterPro"/>
</dbReference>
<dbReference type="EMBL" id="BMJC01000001">
    <property type="protein sequence ID" value="GGA90899.1"/>
    <property type="molecule type" value="Genomic_DNA"/>
</dbReference>
<keyword evidence="8" id="KW-1185">Reference proteome</keyword>
<reference evidence="7" key="2">
    <citation type="submission" date="2020-09" db="EMBL/GenBank/DDBJ databases">
        <authorList>
            <person name="Sun Q."/>
            <person name="Zhou Y."/>
        </authorList>
    </citation>
    <scope>NUCLEOTIDE SEQUENCE</scope>
    <source>
        <strain evidence="7">CGMCC 1.15448</strain>
    </source>
</reference>
<dbReference type="PROSITE" id="PS00445">
    <property type="entry name" value="FGGY_KINASES_2"/>
    <property type="match status" value="1"/>
</dbReference>